<comment type="catalytic activity">
    <reaction evidence="8">
        <text>(R)-pantoate + beta-alanine + ATP = (R)-pantothenate + AMP + diphosphate + H(+)</text>
        <dbReference type="Rhea" id="RHEA:10912"/>
        <dbReference type="ChEBI" id="CHEBI:15378"/>
        <dbReference type="ChEBI" id="CHEBI:15980"/>
        <dbReference type="ChEBI" id="CHEBI:29032"/>
        <dbReference type="ChEBI" id="CHEBI:30616"/>
        <dbReference type="ChEBI" id="CHEBI:33019"/>
        <dbReference type="ChEBI" id="CHEBI:57966"/>
        <dbReference type="ChEBI" id="CHEBI:456215"/>
        <dbReference type="EC" id="6.3.2.1"/>
    </reaction>
</comment>
<evidence type="ECO:0000256" key="1">
    <source>
        <dbReference type="ARBA" id="ARBA00004990"/>
    </source>
</evidence>
<dbReference type="GO" id="GO:0004592">
    <property type="term" value="F:pantoate-beta-alanine ligase activity"/>
    <property type="evidence" value="ECO:0007669"/>
    <property type="project" value="UniProtKB-EC"/>
</dbReference>
<dbReference type="Gene3D" id="3.40.50.620">
    <property type="entry name" value="HUPs"/>
    <property type="match status" value="1"/>
</dbReference>
<comment type="similarity">
    <text evidence="2">Belongs to the pantothenate synthetase family.</text>
</comment>
<evidence type="ECO:0000256" key="2">
    <source>
        <dbReference type="ARBA" id="ARBA00009256"/>
    </source>
</evidence>
<comment type="caution">
    <text evidence="9">The sequence shown here is derived from an EMBL/GenBank/DDBJ whole genome shotgun (WGS) entry which is preliminary data.</text>
</comment>
<evidence type="ECO:0000256" key="5">
    <source>
        <dbReference type="ARBA" id="ARBA00022655"/>
    </source>
</evidence>
<dbReference type="Proteomes" id="UP000288086">
    <property type="component" value="Unassembled WGS sequence"/>
</dbReference>
<dbReference type="Pfam" id="PF02569">
    <property type="entry name" value="Pantoate_ligase"/>
    <property type="match status" value="1"/>
</dbReference>
<evidence type="ECO:0000313" key="10">
    <source>
        <dbReference type="Proteomes" id="UP000288086"/>
    </source>
</evidence>
<dbReference type="EC" id="6.3.2.1" evidence="3"/>
<dbReference type="UniPathway" id="UPA00028">
    <property type="reaction ID" value="UER00005"/>
</dbReference>
<dbReference type="AlphaFoldDB" id="A0A444JA19"/>
<keyword evidence="4 9" id="KW-0436">Ligase</keyword>
<name>A0A444JA19_9BACT</name>
<dbReference type="InterPro" id="IPR003721">
    <property type="entry name" value="Pantoate_ligase"/>
</dbReference>
<protein>
    <recommendedName>
        <fullName evidence="3">pantoate--beta-alanine ligase (AMP-forming)</fullName>
        <ecNumber evidence="3">6.3.2.1</ecNumber>
    </recommendedName>
</protein>
<keyword evidence="6" id="KW-0547">Nucleotide-binding</keyword>
<dbReference type="InterPro" id="IPR014729">
    <property type="entry name" value="Rossmann-like_a/b/a_fold"/>
</dbReference>
<evidence type="ECO:0000313" key="9">
    <source>
        <dbReference type="EMBL" id="RWX49867.1"/>
    </source>
</evidence>
<evidence type="ECO:0000256" key="7">
    <source>
        <dbReference type="ARBA" id="ARBA00022840"/>
    </source>
</evidence>
<gene>
    <name evidence="9" type="ORF">VT98_10021</name>
</gene>
<dbReference type="SUPFAM" id="SSF52374">
    <property type="entry name" value="Nucleotidylyl transferase"/>
    <property type="match status" value="1"/>
</dbReference>
<dbReference type="GO" id="GO:0005829">
    <property type="term" value="C:cytosol"/>
    <property type="evidence" value="ECO:0007669"/>
    <property type="project" value="TreeGrafter"/>
</dbReference>
<evidence type="ECO:0000256" key="8">
    <source>
        <dbReference type="ARBA" id="ARBA00048258"/>
    </source>
</evidence>
<dbReference type="GO" id="GO:0005524">
    <property type="term" value="F:ATP binding"/>
    <property type="evidence" value="ECO:0007669"/>
    <property type="project" value="UniProtKB-KW"/>
</dbReference>
<keyword evidence="10" id="KW-1185">Reference proteome</keyword>
<dbReference type="EMBL" id="MTKP01000002">
    <property type="protein sequence ID" value="RWX49867.1"/>
    <property type="molecule type" value="Genomic_DNA"/>
</dbReference>
<accession>A0A444JA19</accession>
<dbReference type="PANTHER" id="PTHR21299:SF1">
    <property type="entry name" value="PANTOATE--BETA-ALANINE LIGASE"/>
    <property type="match status" value="1"/>
</dbReference>
<sequence length="134" mass="14888">DFQQLAVIRRMTEDLNLGVKIIGHPIIREQDGLAMSSRNTYLQEAEREAALSLSRALAMARTMVAEDEHDAEKLTVILQEFILSSPGTELDYISFVDQFTLQPVAEVDEGTVLALAVKINGRVRLIDNGYLLTA</sequence>
<keyword evidence="7" id="KW-0067">ATP-binding</keyword>
<proteinExistence type="inferred from homology"/>
<dbReference type="GO" id="GO:0015940">
    <property type="term" value="P:pantothenate biosynthetic process"/>
    <property type="evidence" value="ECO:0007669"/>
    <property type="project" value="UniProtKB-UniPathway"/>
</dbReference>
<evidence type="ECO:0000256" key="3">
    <source>
        <dbReference type="ARBA" id="ARBA00012219"/>
    </source>
</evidence>
<dbReference type="PANTHER" id="PTHR21299">
    <property type="entry name" value="CYTIDYLATE KINASE/PANTOATE-BETA-ALANINE LIGASE"/>
    <property type="match status" value="1"/>
</dbReference>
<keyword evidence="5" id="KW-0566">Pantothenate biosynthesis</keyword>
<reference evidence="9 10" key="1">
    <citation type="submission" date="2017-01" db="EMBL/GenBank/DDBJ databases">
        <title>The cable genome- insights into the physiology and evolution of filamentous bacteria capable of sulfide oxidation via long distance electron transfer.</title>
        <authorList>
            <person name="Schreiber L."/>
            <person name="Bjerg J.T."/>
            <person name="Boggild A."/>
            <person name="Van De Vossenberg J."/>
            <person name="Meysman F."/>
            <person name="Nielsen L.P."/>
            <person name="Schramm A."/>
            <person name="Kjeldsen K.U."/>
        </authorList>
    </citation>
    <scope>NUCLEOTIDE SEQUENCE [LARGE SCALE GENOMIC DNA]</scope>
    <source>
        <strain evidence="9">A1</strain>
    </source>
</reference>
<organism evidence="9 10">
    <name type="scientific">Candidatus Electrothrix communis</name>
    <dbReference type="NCBI Taxonomy" id="1859133"/>
    <lineage>
        <taxon>Bacteria</taxon>
        <taxon>Pseudomonadati</taxon>
        <taxon>Thermodesulfobacteriota</taxon>
        <taxon>Desulfobulbia</taxon>
        <taxon>Desulfobulbales</taxon>
        <taxon>Desulfobulbaceae</taxon>
        <taxon>Candidatus Electrothrix</taxon>
    </lineage>
</organism>
<evidence type="ECO:0000256" key="4">
    <source>
        <dbReference type="ARBA" id="ARBA00022598"/>
    </source>
</evidence>
<evidence type="ECO:0000256" key="6">
    <source>
        <dbReference type="ARBA" id="ARBA00022741"/>
    </source>
</evidence>
<dbReference type="InterPro" id="IPR042176">
    <property type="entry name" value="Pantoate_ligase_C"/>
</dbReference>
<feature type="non-terminal residue" evidence="9">
    <location>
        <position position="1"/>
    </location>
</feature>
<comment type="pathway">
    <text evidence="1">Cofactor biosynthesis; (R)-pantothenate biosynthesis; (R)-pantothenate from (R)-pantoate and beta-alanine: step 1/1.</text>
</comment>
<dbReference type="Gene3D" id="3.30.1300.10">
    <property type="entry name" value="Pantoate-beta-alanine ligase, C-terminal domain"/>
    <property type="match status" value="1"/>
</dbReference>